<dbReference type="InterPro" id="IPR043748">
    <property type="entry name" value="DUF5693"/>
</dbReference>
<accession>A0A1M4VEV6</accession>
<dbReference type="Proteomes" id="UP000184148">
    <property type="component" value="Unassembled WGS sequence"/>
</dbReference>
<feature type="transmembrane region" description="Helical" evidence="1">
    <location>
        <begin position="583"/>
        <end position="603"/>
    </location>
</feature>
<feature type="transmembrane region" description="Helical" evidence="1">
    <location>
        <begin position="404"/>
        <end position="422"/>
    </location>
</feature>
<feature type="transmembrane region" description="Helical" evidence="1">
    <location>
        <begin position="381"/>
        <end position="398"/>
    </location>
</feature>
<evidence type="ECO:0000256" key="1">
    <source>
        <dbReference type="SAM" id="Phobius"/>
    </source>
</evidence>
<gene>
    <name evidence="2" type="ORF">SAMN02745133_00903</name>
</gene>
<feature type="transmembrane region" description="Helical" evidence="1">
    <location>
        <begin position="467"/>
        <end position="486"/>
    </location>
</feature>
<dbReference type="Pfam" id="PF18949">
    <property type="entry name" value="DUF5693"/>
    <property type="match status" value="1"/>
</dbReference>
<dbReference type="AlphaFoldDB" id="A0A1M4VEV6"/>
<feature type="transmembrane region" description="Helical" evidence="1">
    <location>
        <begin position="350"/>
        <end position="369"/>
    </location>
</feature>
<feature type="transmembrane region" description="Helical" evidence="1">
    <location>
        <begin position="434"/>
        <end position="455"/>
    </location>
</feature>
<keyword evidence="1" id="KW-0472">Membrane</keyword>
<evidence type="ECO:0000313" key="2">
    <source>
        <dbReference type="EMBL" id="SHE67393.1"/>
    </source>
</evidence>
<feature type="transmembrane region" description="Helical" evidence="1">
    <location>
        <begin position="609"/>
        <end position="629"/>
    </location>
</feature>
<name>A0A1M4VEV6_9FIRM</name>
<dbReference type="STRING" id="1121429.SAMN02745133_00903"/>
<dbReference type="RefSeq" id="WP_238456950.1">
    <property type="nucleotide sequence ID" value="NZ_FQUY01000004.1"/>
</dbReference>
<keyword evidence="1" id="KW-1133">Transmembrane helix</keyword>
<proteinExistence type="predicted"/>
<feature type="transmembrane region" description="Helical" evidence="1">
    <location>
        <begin position="506"/>
        <end position="526"/>
    </location>
</feature>
<keyword evidence="3" id="KW-1185">Reference proteome</keyword>
<organism evidence="2 3">
    <name type="scientific">Desulforamulus putei DSM 12395</name>
    <dbReference type="NCBI Taxonomy" id="1121429"/>
    <lineage>
        <taxon>Bacteria</taxon>
        <taxon>Bacillati</taxon>
        <taxon>Bacillota</taxon>
        <taxon>Clostridia</taxon>
        <taxon>Eubacteriales</taxon>
        <taxon>Peptococcaceae</taxon>
        <taxon>Desulforamulus</taxon>
    </lineage>
</organism>
<keyword evidence="1" id="KW-0812">Transmembrane</keyword>
<evidence type="ECO:0000313" key="3">
    <source>
        <dbReference type="Proteomes" id="UP000184148"/>
    </source>
</evidence>
<reference evidence="3" key="1">
    <citation type="submission" date="2016-11" db="EMBL/GenBank/DDBJ databases">
        <authorList>
            <person name="Varghese N."/>
            <person name="Submissions S."/>
        </authorList>
    </citation>
    <scope>NUCLEOTIDE SEQUENCE [LARGE SCALE GENOMIC DNA]</scope>
    <source>
        <strain evidence="3">DSM 12395</strain>
    </source>
</reference>
<dbReference type="EMBL" id="FQUY01000004">
    <property type="protein sequence ID" value="SHE67393.1"/>
    <property type="molecule type" value="Genomic_DNA"/>
</dbReference>
<sequence length="643" mass="70606">MNKWWRYGLWTMLAAAVLTAAHLAFWQRYMVERDYRQVELAVNYDEISALAGEAGLTSLEGLKEFKKHAVTAVVLREPTLDDLVVNGDVERYPGQRLLSQQGKKDAPGWLAGLAAKTSVAPDKTYLVIYNRDLFNQVSYQLAAKLAGVKSYQIADGTYVIETLGSYLSIKGLGVGFSGTALADVQNAGMRAILQIRDWDKATRESIAKVFQSYRNISNVSAVMFNDDIPGYPSMLPELAEQIRQLDVPLVQVEFLVQPGINKLGILVDKRVLRLHTVPQSELKNLTPSQVLDRYTLAAAERNHRILYYRPVIISGDLMQENLHFIDKIRDRLEREGLQVGAAGLLPPVPVYRSLAFLIGLGVIAGGLLLLERLGLGRLKAALGPVAVLLWAALLYVDFVTARKFMALAAVIVFPTLSLLLFVKKEGLTPGAAVWNFIRISLFSLLGALFMVGLLADAGFMLKLDQFAGVKLAHLAPLLIVLAYFSLHAARGVNMAEKVKGLLGQPVLLGVALAGAFMALAVLIYVARTGNDAGLEVSGLELQFRSLLDQILGVRPRTKEFLLGHPALLLVLLYGYRDNRFLPLLLLGAIGQASLVNTFAHIHTPLLVSLIRACHGIWLGILLGLAVYFFSKLVYRYGRGVLNG</sequence>
<protein>
    <submittedName>
        <fullName evidence="2">Uncharacterized protein</fullName>
    </submittedName>
</protein>